<dbReference type="RefSeq" id="WP_200608760.1">
    <property type="nucleotide sequence ID" value="NZ_CP071517.1"/>
</dbReference>
<dbReference type="InterPro" id="IPR019207">
    <property type="entry name" value="DUF2092"/>
</dbReference>
<evidence type="ECO:0000256" key="4">
    <source>
        <dbReference type="ARBA" id="ARBA00022927"/>
    </source>
</evidence>
<gene>
    <name evidence="6" type="ORF">HIV01_016565</name>
</gene>
<keyword evidence="4" id="KW-0653">Protein transport</keyword>
<dbReference type="Gene3D" id="2.50.20.10">
    <property type="entry name" value="Lipoprotein localisation LolA/LolB/LppX"/>
    <property type="match status" value="1"/>
</dbReference>
<dbReference type="Pfam" id="PF09865">
    <property type="entry name" value="DUF2092"/>
    <property type="match status" value="1"/>
</dbReference>
<organism evidence="6 7">
    <name type="scientific">Lysobacter arenosi</name>
    <dbReference type="NCBI Taxonomy" id="2795387"/>
    <lineage>
        <taxon>Bacteria</taxon>
        <taxon>Pseudomonadati</taxon>
        <taxon>Pseudomonadota</taxon>
        <taxon>Gammaproteobacteria</taxon>
        <taxon>Lysobacterales</taxon>
        <taxon>Lysobacteraceae</taxon>
        <taxon>Lysobacter</taxon>
    </lineage>
</organism>
<keyword evidence="7" id="KW-1185">Reference proteome</keyword>
<evidence type="ECO:0000256" key="5">
    <source>
        <dbReference type="SAM" id="SignalP"/>
    </source>
</evidence>
<protein>
    <submittedName>
        <fullName evidence="6">DUF2092 domain-containing protein</fullName>
    </submittedName>
</protein>
<evidence type="ECO:0000256" key="2">
    <source>
        <dbReference type="ARBA" id="ARBA00022448"/>
    </source>
</evidence>
<name>A0ABX7R9E6_9GAMM</name>
<keyword evidence="2" id="KW-0813">Transport</keyword>
<dbReference type="Proteomes" id="UP000663400">
    <property type="component" value="Chromosome"/>
</dbReference>
<keyword evidence="3 5" id="KW-0732">Signal</keyword>
<dbReference type="EMBL" id="CP071517">
    <property type="protein sequence ID" value="QSX74752.1"/>
    <property type="molecule type" value="Genomic_DNA"/>
</dbReference>
<evidence type="ECO:0000256" key="1">
    <source>
        <dbReference type="ARBA" id="ARBA00011245"/>
    </source>
</evidence>
<evidence type="ECO:0000313" key="6">
    <source>
        <dbReference type="EMBL" id="QSX74752.1"/>
    </source>
</evidence>
<feature type="chain" id="PRO_5045855737" evidence="5">
    <location>
        <begin position="22"/>
        <end position="266"/>
    </location>
</feature>
<sequence>MRHPALITGLCLALAAPLAMAAAPPKADPPAAAPAAAPAVQPEAVAALEKMGKYLRSLKDFTVHADTTIELVMEDGQKLQFPGTLDYKVRAPDKLQLDLHSDRKERQMFYDGKSLTVYGPKAKYYATVDAPPTIRELLGTVESTYGIEMPLADLFLWGTDQAPTSALKSAARIGPARIDGTVTDQYAFRQEGVDWQVWIEAGPKPLPRRLVITTTDDPAQPQYASTLTWNTAAGLKDSAFTFTPPKDSHRIQMVAVDVVAVEEKSP</sequence>
<dbReference type="SUPFAM" id="SSF89392">
    <property type="entry name" value="Prokaryotic lipoproteins and lipoprotein localization factors"/>
    <property type="match status" value="1"/>
</dbReference>
<comment type="subunit">
    <text evidence="1">Monomer.</text>
</comment>
<evidence type="ECO:0000256" key="3">
    <source>
        <dbReference type="ARBA" id="ARBA00022729"/>
    </source>
</evidence>
<reference evidence="6 7" key="1">
    <citation type="submission" date="2021-02" db="EMBL/GenBank/DDBJ databases">
        <title>Lysobacter arenosi sp. nov., isolated from soil of gangwondo yeongwol, south Korea.</title>
        <authorList>
            <person name="Kim K.R."/>
            <person name="Kim K.H."/>
            <person name="Jeon C.O."/>
        </authorList>
    </citation>
    <scope>NUCLEOTIDE SEQUENCE [LARGE SCALE GENOMIC DNA]</scope>
    <source>
        <strain evidence="6 7">R7</strain>
    </source>
</reference>
<accession>A0ABX7R9E6</accession>
<evidence type="ECO:0000313" key="7">
    <source>
        <dbReference type="Proteomes" id="UP000663400"/>
    </source>
</evidence>
<proteinExistence type="predicted"/>
<feature type="signal peptide" evidence="5">
    <location>
        <begin position="1"/>
        <end position="21"/>
    </location>
</feature>
<dbReference type="InterPro" id="IPR029046">
    <property type="entry name" value="LolA/LolB/LppX"/>
</dbReference>